<organism evidence="2 3">
    <name type="scientific">Palleronia abyssalis</name>
    <dbReference type="NCBI Taxonomy" id="1501240"/>
    <lineage>
        <taxon>Bacteria</taxon>
        <taxon>Pseudomonadati</taxon>
        <taxon>Pseudomonadota</taxon>
        <taxon>Alphaproteobacteria</taxon>
        <taxon>Rhodobacterales</taxon>
        <taxon>Roseobacteraceae</taxon>
        <taxon>Palleronia</taxon>
    </lineage>
</organism>
<proteinExistence type="predicted"/>
<keyword evidence="1" id="KW-0472">Membrane</keyword>
<keyword evidence="1" id="KW-0812">Transmembrane</keyword>
<evidence type="ECO:0000256" key="1">
    <source>
        <dbReference type="SAM" id="Phobius"/>
    </source>
</evidence>
<evidence type="ECO:0000313" key="3">
    <source>
        <dbReference type="Proteomes" id="UP000244912"/>
    </source>
</evidence>
<dbReference type="Proteomes" id="UP000244912">
    <property type="component" value="Unassembled WGS sequence"/>
</dbReference>
<gene>
    <name evidence="2" type="ORF">PAA8504_01579</name>
</gene>
<dbReference type="OrthoDB" id="7173339at2"/>
<keyword evidence="1" id="KW-1133">Transmembrane helix</keyword>
<protein>
    <recommendedName>
        <fullName evidence="4">Tetratricopeptide repeat-like domain-containing protein</fullName>
    </recommendedName>
</protein>
<accession>A0A2R8BUB5</accession>
<evidence type="ECO:0008006" key="4">
    <source>
        <dbReference type="Google" id="ProtNLM"/>
    </source>
</evidence>
<feature type="transmembrane region" description="Helical" evidence="1">
    <location>
        <begin position="27"/>
        <end position="45"/>
    </location>
</feature>
<keyword evidence="3" id="KW-1185">Reference proteome</keyword>
<name>A0A2R8BUB5_9RHOB</name>
<dbReference type="AlphaFoldDB" id="A0A2R8BUB5"/>
<evidence type="ECO:0000313" key="2">
    <source>
        <dbReference type="EMBL" id="SPJ23764.1"/>
    </source>
</evidence>
<sequence>MSDRDSFIDEVSEEVRRDRLFGMLRRYGWIAIALVVLAVGIAAYVEWQRAQERASAQAFGDQIVAALSYDNPEERREALLGIPAEGTRRALLAMLAADTLETDEAEARTLELLQQIGSDDTIPSLYRELARLKAVMLLQDRAEAPEVLDLLEPLTIPGAPYRLLALEQQALAHVRAGDTSVAIETLREIVQDGAATRDLQARARQLIVALGGSLETAEG</sequence>
<dbReference type="EMBL" id="ONZF01000003">
    <property type="protein sequence ID" value="SPJ23764.1"/>
    <property type="molecule type" value="Genomic_DNA"/>
</dbReference>
<dbReference type="RefSeq" id="WP_108893630.1">
    <property type="nucleotide sequence ID" value="NZ_ONZF01000003.1"/>
</dbReference>
<reference evidence="2 3" key="1">
    <citation type="submission" date="2018-03" db="EMBL/GenBank/DDBJ databases">
        <authorList>
            <person name="Keele B.F."/>
        </authorList>
    </citation>
    <scope>NUCLEOTIDE SEQUENCE [LARGE SCALE GENOMIC DNA]</scope>
    <source>
        <strain evidence="2 3">CECT 8504</strain>
    </source>
</reference>